<sequence length="202" mass="21777">MKLLHPSSLAATIDAVNEALFVGKQIPPAERARTAAWIAGRQGKRGSYANMFAPTPRDFAGGIRVFTGEAVRSNAATAHILGEEASRALILLGVGKAEVRTALSHATAGMLARLRESESAGMSSRGFYCCAMCSCALWRHLGVGGLSGAEARLRGGVKILRTHRSGEGRWRRFPFYYTLLSLTELDLLAARRELRYAAPACE</sequence>
<organism evidence="1 2">
    <name type="scientific">candidate division TA06 bacterium SM23_40</name>
    <dbReference type="NCBI Taxonomy" id="1703774"/>
    <lineage>
        <taxon>Bacteria</taxon>
        <taxon>Bacteria division TA06</taxon>
    </lineage>
</organism>
<comment type="caution">
    <text evidence="1">The sequence shown here is derived from an EMBL/GenBank/DDBJ whole genome shotgun (WGS) entry which is preliminary data.</text>
</comment>
<accession>A0A0S8GCW4</accession>
<evidence type="ECO:0000313" key="1">
    <source>
        <dbReference type="EMBL" id="KPK69677.1"/>
    </source>
</evidence>
<dbReference type="SUPFAM" id="SSF48239">
    <property type="entry name" value="Terpenoid cyclases/Protein prenyltransferases"/>
    <property type="match status" value="1"/>
</dbReference>
<dbReference type="EMBL" id="LJUI01000031">
    <property type="protein sequence ID" value="KPK69677.1"/>
    <property type="molecule type" value="Genomic_DNA"/>
</dbReference>
<dbReference type="AlphaFoldDB" id="A0A0S8GCW4"/>
<protein>
    <submittedName>
        <fullName evidence="1">Uncharacterized protein</fullName>
    </submittedName>
</protein>
<evidence type="ECO:0000313" key="2">
    <source>
        <dbReference type="Proteomes" id="UP000051717"/>
    </source>
</evidence>
<reference evidence="1 2" key="1">
    <citation type="journal article" date="2015" name="Microbiome">
        <title>Genomic resolution of linkages in carbon, nitrogen, and sulfur cycling among widespread estuary sediment bacteria.</title>
        <authorList>
            <person name="Baker B.J."/>
            <person name="Lazar C.S."/>
            <person name="Teske A.P."/>
            <person name="Dick G.J."/>
        </authorList>
    </citation>
    <scope>NUCLEOTIDE SEQUENCE [LARGE SCALE GENOMIC DNA]</scope>
    <source>
        <strain evidence="1">SM23_40</strain>
    </source>
</reference>
<dbReference type="Proteomes" id="UP000051717">
    <property type="component" value="Unassembled WGS sequence"/>
</dbReference>
<proteinExistence type="predicted"/>
<name>A0A0S8GCW4_UNCT6</name>
<gene>
    <name evidence="1" type="ORF">AMJ82_05205</name>
</gene>
<dbReference type="InterPro" id="IPR008930">
    <property type="entry name" value="Terpenoid_cyclase/PrenylTrfase"/>
</dbReference>